<dbReference type="AlphaFoldDB" id="A0AAW8PZZ8"/>
<reference evidence="1" key="1">
    <citation type="submission" date="2023-06" db="EMBL/GenBank/DDBJ databases">
        <title>Genomic Diversity of Vibrio spp. and Metagenomic Analysis of Pathogens in Florida Gulf Coastal Waters Following Hurricane Ian.</title>
        <authorList>
            <person name="Brumfield K.D."/>
        </authorList>
    </citation>
    <scope>NUCLEOTIDE SEQUENCE</scope>
    <source>
        <strain evidence="1">WBS2B-138</strain>
    </source>
</reference>
<accession>A0AAW8PZZ8</accession>
<dbReference type="EMBL" id="JAUHGG010000003">
    <property type="protein sequence ID" value="MDS1821005.1"/>
    <property type="molecule type" value="Genomic_DNA"/>
</dbReference>
<sequence length="71" mass="7900">MDSIPLNVVNTKIDWEGMLELQDGRQVKAIDQNHDVAKIEGNGFTVIVTKSTGLPTSDAMNWDLFPVRNKS</sequence>
<proteinExistence type="predicted"/>
<organism evidence="1 2">
    <name type="scientific">Vibrio parahaemolyticus</name>
    <dbReference type="NCBI Taxonomy" id="670"/>
    <lineage>
        <taxon>Bacteria</taxon>
        <taxon>Pseudomonadati</taxon>
        <taxon>Pseudomonadota</taxon>
        <taxon>Gammaproteobacteria</taxon>
        <taxon>Vibrionales</taxon>
        <taxon>Vibrionaceae</taxon>
        <taxon>Vibrio</taxon>
    </lineage>
</organism>
<dbReference type="RefSeq" id="WP_311019800.1">
    <property type="nucleotide sequence ID" value="NZ_JAUHGG010000003.1"/>
</dbReference>
<gene>
    <name evidence="1" type="ORF">QX249_10075</name>
</gene>
<evidence type="ECO:0000313" key="1">
    <source>
        <dbReference type="EMBL" id="MDS1821005.1"/>
    </source>
</evidence>
<comment type="caution">
    <text evidence="1">The sequence shown here is derived from an EMBL/GenBank/DDBJ whole genome shotgun (WGS) entry which is preliminary data.</text>
</comment>
<protein>
    <submittedName>
        <fullName evidence="1">Uncharacterized protein</fullName>
    </submittedName>
</protein>
<evidence type="ECO:0000313" key="2">
    <source>
        <dbReference type="Proteomes" id="UP001253193"/>
    </source>
</evidence>
<name>A0AAW8PZZ8_VIBPH</name>
<dbReference type="Proteomes" id="UP001253193">
    <property type="component" value="Unassembled WGS sequence"/>
</dbReference>